<dbReference type="InterPro" id="IPR000873">
    <property type="entry name" value="AMP-dep_synth/lig_dom"/>
</dbReference>
<dbReference type="PIRSF" id="PIRSF006444">
    <property type="entry name" value="PaaK"/>
    <property type="match status" value="1"/>
</dbReference>
<dbReference type="InterPro" id="IPR045851">
    <property type="entry name" value="AMP-bd_C_sf"/>
</dbReference>
<gene>
    <name evidence="12" type="ORF">EU556_12585</name>
</gene>
<feature type="domain" description="AMP-dependent synthetase/ligase" evidence="10">
    <location>
        <begin position="18"/>
        <end position="286"/>
    </location>
</feature>
<dbReference type="FunFam" id="3.40.50.12780:FF:000016">
    <property type="entry name" value="Phenylacetate-coenzyme A ligase"/>
    <property type="match status" value="1"/>
</dbReference>
<dbReference type="InterPro" id="IPR028154">
    <property type="entry name" value="AMP-dep_Lig_C"/>
</dbReference>
<dbReference type="InterPro" id="IPR042099">
    <property type="entry name" value="ANL_N_sf"/>
</dbReference>
<comment type="subunit">
    <text evidence="1">Monomer.</text>
</comment>
<evidence type="ECO:0000259" key="10">
    <source>
        <dbReference type="Pfam" id="PF00501"/>
    </source>
</evidence>
<name>A0A4Z0P857_9BACT</name>
<keyword evidence="13" id="KW-1185">Reference proteome</keyword>
<dbReference type="OrthoDB" id="580775at2"/>
<dbReference type="SUPFAM" id="SSF56801">
    <property type="entry name" value="Acetyl-CoA synthetase-like"/>
    <property type="match status" value="1"/>
</dbReference>
<evidence type="ECO:0000256" key="5">
    <source>
        <dbReference type="ARBA" id="ARBA00061566"/>
    </source>
</evidence>
<dbReference type="PANTHER" id="PTHR43845">
    <property type="entry name" value="BLR5969 PROTEIN"/>
    <property type="match status" value="1"/>
</dbReference>
<comment type="catalytic activity">
    <reaction evidence="9">
        <text>2-phenylacetate + ATP + CoA = phenylacetyl-CoA + AMP + diphosphate</text>
        <dbReference type="Rhea" id="RHEA:20956"/>
        <dbReference type="ChEBI" id="CHEBI:18401"/>
        <dbReference type="ChEBI" id="CHEBI:30616"/>
        <dbReference type="ChEBI" id="CHEBI:33019"/>
        <dbReference type="ChEBI" id="CHEBI:57287"/>
        <dbReference type="ChEBI" id="CHEBI:57390"/>
        <dbReference type="ChEBI" id="CHEBI:456215"/>
        <dbReference type="EC" id="6.2.1.30"/>
    </reaction>
</comment>
<evidence type="ECO:0000256" key="3">
    <source>
        <dbReference type="ARBA" id="ARBA00022741"/>
    </source>
</evidence>
<evidence type="ECO:0000313" key="12">
    <source>
        <dbReference type="EMBL" id="TGE08533.1"/>
    </source>
</evidence>
<reference evidence="12 13" key="1">
    <citation type="submission" date="2019-04" db="EMBL/GenBank/DDBJ databases">
        <authorList>
            <person name="Feng G."/>
            <person name="Zhang J."/>
            <person name="Zhu H."/>
        </authorList>
    </citation>
    <scope>NUCLEOTIDE SEQUENCE [LARGE SCALE GENOMIC DNA]</scope>
    <source>
        <strain evidence="12 13">92R-1</strain>
    </source>
</reference>
<dbReference type="AlphaFoldDB" id="A0A4Z0P857"/>
<sequence length="447" mass="49389">MLFNPEIEQLPLPQLRELQNARLKQQVAYAYARVPFYKQKLDAAGVHPSTFKGLVDLPKLGFTRKTDFRDNYPFGLFAVPETEVARLHCSSGTTGKATVVGYTAADLEIFAEVVARSLAAAGCRPGMKLQNAYGYGLFTGGLGIHYGAEKLGLTVIPVSGGGTERQLQLLQDFRPEILCATPSYAQLLAEELQRRGIAREAIHLQYAALGAEPWTETIRQQVETGLGVQATNIYGLSEIMGPGISQEDVNERGTGSYIWEDHFYPEVVDKDTGEPVAEGELGVLVFTTLTKQAMPILRYWTNDITNIYYDKSGSRTHVKMGPIRGRSDDMLIIRGVNFFHTQVEDVLSGLEHISPYYQVVASRRGSLDEVEVNVEVSQALMRELGLHTVTEAAIADHECLKILQHSFAQKLKDSIGLSMRVTLLGFGELPRSEGGKLTRVKDLRNLA</sequence>
<dbReference type="PANTHER" id="PTHR43845:SF1">
    <property type="entry name" value="BLR5969 PROTEIN"/>
    <property type="match status" value="1"/>
</dbReference>
<dbReference type="GO" id="GO:0047475">
    <property type="term" value="F:phenylacetate-CoA ligase activity"/>
    <property type="evidence" value="ECO:0007669"/>
    <property type="project" value="UniProtKB-EC"/>
</dbReference>
<dbReference type="GO" id="GO:0000166">
    <property type="term" value="F:nucleotide binding"/>
    <property type="evidence" value="ECO:0007669"/>
    <property type="project" value="UniProtKB-KW"/>
</dbReference>
<organism evidence="12 13">
    <name type="scientific">Hymenobacter fodinae</name>
    <dbReference type="NCBI Taxonomy" id="2510796"/>
    <lineage>
        <taxon>Bacteria</taxon>
        <taxon>Pseudomonadati</taxon>
        <taxon>Bacteroidota</taxon>
        <taxon>Cytophagia</taxon>
        <taxon>Cytophagales</taxon>
        <taxon>Hymenobacteraceae</taxon>
        <taxon>Hymenobacter</taxon>
    </lineage>
</organism>
<comment type="similarity">
    <text evidence="5 9">Belongs to the phenylacetyl-CoA ligase family.</text>
</comment>
<accession>A0A4Z0P857</accession>
<keyword evidence="3 9" id="KW-0547">Nucleotide-binding</keyword>
<evidence type="ECO:0000256" key="7">
    <source>
        <dbReference type="ARBA" id="ARBA00068695"/>
    </source>
</evidence>
<evidence type="ECO:0000256" key="1">
    <source>
        <dbReference type="ARBA" id="ARBA00011245"/>
    </source>
</evidence>
<feature type="domain" description="AMP-dependent ligase C-terminal" evidence="11">
    <location>
        <begin position="335"/>
        <end position="444"/>
    </location>
</feature>
<dbReference type="EMBL" id="SRLA01000002">
    <property type="protein sequence ID" value="TGE08533.1"/>
    <property type="molecule type" value="Genomic_DNA"/>
</dbReference>
<dbReference type="Pfam" id="PF14535">
    <property type="entry name" value="AMP-binding_C_2"/>
    <property type="match status" value="1"/>
</dbReference>
<evidence type="ECO:0000256" key="4">
    <source>
        <dbReference type="ARBA" id="ARBA00060591"/>
    </source>
</evidence>
<evidence type="ECO:0000313" key="13">
    <source>
        <dbReference type="Proteomes" id="UP000298337"/>
    </source>
</evidence>
<dbReference type="Pfam" id="PF00501">
    <property type="entry name" value="AMP-binding"/>
    <property type="match status" value="1"/>
</dbReference>
<dbReference type="Gene3D" id="3.40.50.12780">
    <property type="entry name" value="N-terminal domain of ligase-like"/>
    <property type="match status" value="1"/>
</dbReference>
<evidence type="ECO:0000256" key="9">
    <source>
        <dbReference type="PIRNR" id="PIRNR006444"/>
    </source>
</evidence>
<evidence type="ECO:0000256" key="6">
    <source>
        <dbReference type="ARBA" id="ARBA00066629"/>
    </source>
</evidence>
<dbReference type="RefSeq" id="WP_135434442.1">
    <property type="nucleotide sequence ID" value="NZ_SRLA01000002.1"/>
</dbReference>
<comment type="function">
    <text evidence="9">Catalyzes the activation of phenylacetic acid (PA) to phenylacetyl-CoA (PA-CoA).</text>
</comment>
<dbReference type="UniPathway" id="UPA00930"/>
<dbReference type="GO" id="GO:0010124">
    <property type="term" value="P:phenylacetate catabolic process"/>
    <property type="evidence" value="ECO:0007669"/>
    <property type="project" value="UniProtKB-UniRule"/>
</dbReference>
<evidence type="ECO:0000256" key="2">
    <source>
        <dbReference type="ARBA" id="ARBA00022598"/>
    </source>
</evidence>
<protein>
    <recommendedName>
        <fullName evidence="7 9">Phenylacetate-coenzyme A ligase</fullName>
        <ecNumber evidence="6 9">6.2.1.30</ecNumber>
    </recommendedName>
    <alternativeName>
        <fullName evidence="8 9">Phenylacetyl-CoA ligase</fullName>
    </alternativeName>
</protein>
<evidence type="ECO:0000256" key="8">
    <source>
        <dbReference type="ARBA" id="ARBA00075111"/>
    </source>
</evidence>
<proteinExistence type="inferred from homology"/>
<comment type="caution">
    <text evidence="12">The sequence shown here is derived from an EMBL/GenBank/DDBJ whole genome shotgun (WGS) entry which is preliminary data.</text>
</comment>
<dbReference type="Gene3D" id="3.30.300.30">
    <property type="match status" value="1"/>
</dbReference>
<dbReference type="CDD" id="cd05913">
    <property type="entry name" value="PaaK"/>
    <property type="match status" value="1"/>
</dbReference>
<evidence type="ECO:0000259" key="11">
    <source>
        <dbReference type="Pfam" id="PF14535"/>
    </source>
</evidence>
<dbReference type="Proteomes" id="UP000298337">
    <property type="component" value="Unassembled WGS sequence"/>
</dbReference>
<keyword evidence="2 9" id="KW-0436">Ligase</keyword>
<dbReference type="InterPro" id="IPR011880">
    <property type="entry name" value="PA_CoA_ligase"/>
</dbReference>
<comment type="pathway">
    <text evidence="4 9">Aromatic compound metabolism; phenylacetate degradation.</text>
</comment>
<dbReference type="EC" id="6.2.1.30" evidence="6 9"/>